<sequence length="397" mass="45062">MSRPQATAPRERLVPHRLADARAEECYIASVMSLEEQRRRAQLAFVASEQELEIGEASRLPRPLADLATLPADSPLVEQVFAGGLTAVVYKLCIDGRRWALKRQRPQSLVQNVDGQTSFLNEVQRRKELQELQALAPSAAPLREHLVQTHYASLRHGLLLSPWVEGAPLQRFDGRVFDQLFATLVELELAGFFEWDLSPGNLLDDGERVTLFDFGYMYRFDPLAHYNSNGLDTPLFHGIERFETRCFFGFLLQNPLALEQAGLLALFREEKELALSHYQHKLSRLERARAAPAVLRWQRAILQRWSTALASPRGLDELYLLESFRSHVLDLLDDLHGKSCTPHTLNKAAAVSQLLREHHSLLAERGGLFFGDEALSRAELLAKYHQLERQAAEHLLP</sequence>
<dbReference type="InterPro" id="IPR011009">
    <property type="entry name" value="Kinase-like_dom_sf"/>
</dbReference>
<name>L7VYP8_9BACT</name>
<evidence type="ECO:0008006" key="2">
    <source>
        <dbReference type="Google" id="ProtNLM"/>
    </source>
</evidence>
<protein>
    <recommendedName>
        <fullName evidence="2">Phosphotransferase</fullName>
    </recommendedName>
</protein>
<reference evidence="1" key="1">
    <citation type="submission" date="2012-09" db="EMBL/GenBank/DDBJ databases">
        <title>Metagenomic Characterization of a Microbial Community in Wastewater Detects High Levels of Antibiotic Resistance.</title>
        <authorList>
            <person name="Abrams M."/>
            <person name="Caldwell A."/>
            <person name="Vandaei E."/>
            <person name="Lee W."/>
            <person name="Perrott J."/>
            <person name="Khan S.Y."/>
            <person name="Ta J."/>
            <person name="Romero D."/>
            <person name="Nguyen V."/>
            <person name="Pourmand N."/>
            <person name="Ouverney C.C."/>
        </authorList>
    </citation>
    <scope>NUCLEOTIDE SEQUENCE</scope>
</reference>
<evidence type="ECO:0000313" key="1">
    <source>
        <dbReference type="EMBL" id="AGC72586.1"/>
    </source>
</evidence>
<proteinExistence type="predicted"/>
<organism evidence="1">
    <name type="scientific">uncultured bacterium A1Q1_fos_1870</name>
    <dbReference type="NCBI Taxonomy" id="1256554"/>
    <lineage>
        <taxon>Bacteria</taxon>
        <taxon>environmental samples</taxon>
    </lineage>
</organism>
<dbReference type="EMBL" id="JX649906">
    <property type="protein sequence ID" value="AGC72586.1"/>
    <property type="molecule type" value="Genomic_DNA"/>
</dbReference>
<accession>L7VYP8</accession>
<dbReference type="AlphaFoldDB" id="L7VYP8"/>
<dbReference type="SUPFAM" id="SSF56112">
    <property type="entry name" value="Protein kinase-like (PK-like)"/>
    <property type="match status" value="1"/>
</dbReference>